<evidence type="ECO:0000313" key="2">
    <source>
        <dbReference type="Proteomes" id="UP000198771"/>
    </source>
</evidence>
<dbReference type="EMBL" id="FMXO01000023">
    <property type="protein sequence ID" value="SDB61078.1"/>
    <property type="molecule type" value="Genomic_DNA"/>
</dbReference>
<sequence length="352" mass="39437">MKFTESEIQEKVGEALKSSLQRVPFIQLESLEQEPSAGNIRADLLAMVSIARKRQRIVIEVKSNGQPRIVRAAVNQLLRYREYAPDVYYVFAAPYITSRSAEICTEEEIGYLDLAGNCRLAFDQVYIEQGGRPNPFAEKRDLRTLYSPKAERILRVLLSDRKINWRVKPLAAEAEVSLGQVSNVKKLLEDREWLAGTKGGLLLGSPAQLLAEWAENYRFRRNTTRNFYTLKSVAETEADLAELCRQREIPYALTGFSAAARYASAVRYQRAMAYVCGSIDEIADLLSLKEVASGANVTLISPYDAGVLYGRRSVDGIKVAMPIQAYLDLLDIKGQGEEAADVLLNEVISKSW</sequence>
<keyword evidence="2" id="KW-1185">Reference proteome</keyword>
<dbReference type="AlphaFoldDB" id="A0A1G6EUK4"/>
<dbReference type="InterPro" id="IPR019238">
    <property type="entry name" value="AbiEi_2"/>
</dbReference>
<name>A0A1G6EUK4_9BACT</name>
<dbReference type="Gene3D" id="3.40.1350.10">
    <property type="match status" value="1"/>
</dbReference>
<reference evidence="1 2" key="1">
    <citation type="submission" date="2016-10" db="EMBL/GenBank/DDBJ databases">
        <authorList>
            <person name="de Groot N.N."/>
        </authorList>
    </citation>
    <scope>NUCLEOTIDE SEQUENCE [LARGE SCALE GENOMIC DNA]</scope>
    <source>
        <strain evidence="1 2">ASO4-2</strain>
    </source>
</reference>
<dbReference type="OrthoDB" id="5522856at2"/>
<dbReference type="RefSeq" id="WP_092123854.1">
    <property type="nucleotide sequence ID" value="NZ_FMXO01000023.1"/>
</dbReference>
<dbReference type="Pfam" id="PF09952">
    <property type="entry name" value="AbiEi_2"/>
    <property type="match status" value="1"/>
</dbReference>
<gene>
    <name evidence="1" type="ORF">SAMN05660653_03168</name>
</gene>
<evidence type="ECO:0000313" key="1">
    <source>
        <dbReference type="EMBL" id="SDB61078.1"/>
    </source>
</evidence>
<dbReference type="STRING" id="617002.SAMN05660653_03168"/>
<dbReference type="Proteomes" id="UP000198771">
    <property type="component" value="Unassembled WGS sequence"/>
</dbReference>
<dbReference type="GO" id="GO:0003676">
    <property type="term" value="F:nucleic acid binding"/>
    <property type="evidence" value="ECO:0007669"/>
    <property type="project" value="InterPro"/>
</dbReference>
<dbReference type="InterPro" id="IPR011856">
    <property type="entry name" value="tRNA_endonuc-like_dom_sf"/>
</dbReference>
<protein>
    <submittedName>
        <fullName evidence="1">Transcriptional regulator, AbiEi antitoxin, Type IV TA system</fullName>
    </submittedName>
</protein>
<proteinExistence type="predicted"/>
<accession>A0A1G6EUK4</accession>
<organism evidence="1 2">
    <name type="scientific">Desulfonatronum thiosulfatophilum</name>
    <dbReference type="NCBI Taxonomy" id="617002"/>
    <lineage>
        <taxon>Bacteria</taxon>
        <taxon>Pseudomonadati</taxon>
        <taxon>Thermodesulfobacteriota</taxon>
        <taxon>Desulfovibrionia</taxon>
        <taxon>Desulfovibrionales</taxon>
        <taxon>Desulfonatronaceae</taxon>
        <taxon>Desulfonatronum</taxon>
    </lineage>
</organism>